<dbReference type="RefSeq" id="WP_246903312.1">
    <property type="nucleotide sequence ID" value="NZ_JALJRB010000003.1"/>
</dbReference>
<evidence type="ECO:0000313" key="1">
    <source>
        <dbReference type="EMBL" id="MCJ8499801.1"/>
    </source>
</evidence>
<organism evidence="1 2">
    <name type="scientific">Desulfatitalea alkaliphila</name>
    <dbReference type="NCBI Taxonomy" id="2929485"/>
    <lineage>
        <taxon>Bacteria</taxon>
        <taxon>Pseudomonadati</taxon>
        <taxon>Thermodesulfobacteriota</taxon>
        <taxon>Desulfobacteria</taxon>
        <taxon>Desulfobacterales</taxon>
        <taxon>Desulfosarcinaceae</taxon>
        <taxon>Desulfatitalea</taxon>
    </lineage>
</organism>
<dbReference type="Proteomes" id="UP001165427">
    <property type="component" value="Unassembled WGS sequence"/>
</dbReference>
<accession>A0AA41UJY6</accession>
<dbReference type="Pfam" id="PF13835">
    <property type="entry name" value="DUF4194"/>
    <property type="match status" value="1"/>
</dbReference>
<protein>
    <submittedName>
        <fullName evidence="1">DUF4194 domain-containing protein</fullName>
    </submittedName>
</protein>
<keyword evidence="2" id="KW-1185">Reference proteome</keyword>
<comment type="caution">
    <text evidence="1">The sequence shown here is derived from an EMBL/GenBank/DDBJ whole genome shotgun (WGS) entry which is preliminary data.</text>
</comment>
<sequence length="236" mass="26258">MNSPDPSARTADGAPANEGVVQEQTEGGLYQGDLGQLPLETRRVLVQLLAGPYLDGRRHTRLWPVLVRDETILRSRLHDLFLELVIDTDQQVAFTRQADAGDLETPILLRRTPLTFIDSVVLLFLRQRLTQADVRGERAVVDAAEILEHAAPFERAVSTDHAGFAKKIRASVEKMKKNSMLQKVRGDVERFEISPTLKLLFSAEQIVALTAQYQALAGDLDVHIAAEPQAEEDTEE</sequence>
<name>A0AA41UJY6_9BACT</name>
<dbReference type="EMBL" id="JALJRB010000003">
    <property type="protein sequence ID" value="MCJ8499801.1"/>
    <property type="molecule type" value="Genomic_DNA"/>
</dbReference>
<gene>
    <name evidence="1" type="ORF">MRX98_04385</name>
</gene>
<dbReference type="AlphaFoldDB" id="A0AA41UJY6"/>
<dbReference type="InterPro" id="IPR025449">
    <property type="entry name" value="JetB"/>
</dbReference>
<reference evidence="1" key="1">
    <citation type="submission" date="2022-04" db="EMBL/GenBank/DDBJ databases">
        <title>Desulfatitalea alkaliphila sp. nov., a novel anaerobic sulfate-reducing bacterium isolated from terrestrial mud volcano, Taman Peninsula, Russia.</title>
        <authorList>
            <person name="Khomyakova M.A."/>
            <person name="Merkel A.Y."/>
            <person name="Slobodkin A.I."/>
        </authorList>
    </citation>
    <scope>NUCLEOTIDE SEQUENCE</scope>
    <source>
        <strain evidence="1">M08but</strain>
    </source>
</reference>
<proteinExistence type="predicted"/>
<evidence type="ECO:0000313" key="2">
    <source>
        <dbReference type="Proteomes" id="UP001165427"/>
    </source>
</evidence>